<name>A0A0C9T3J1_PLICR</name>
<accession>A0A0C9T3J1</accession>
<gene>
    <name evidence="1" type="ORF">PLICRDRAFT_430093</name>
</gene>
<sequence length="305" mass="34401">MRFSSGAPSNALLLAASNIPTLDELSVKARRWQGPQLSAFSHFTHLRRLGLFVGKWPHSGTIYYDQMSELLNVQAYLRVLAPQLFELEISGDICELSTLVSNSWPHLRSLTMSGHGTTWTQAALTTAVARMPSLRKLHMNLAAPCKGPWQQPSAFIYSSPNHASPVRLPEVLPHLESLALSNVHTPSDTILDQLPDCLVCLHVLANYDYIRSYDPQTYLLWPRRYPLSEPDAFRIVQHTARMKALTELMLSLDFLPTVQLVRAIAASSPHLRVLQLEYTRYNERIPRTEHVSSLVCTHTLPNSLF</sequence>
<dbReference type="HOGENOM" id="CLU_912519_0_0_1"/>
<evidence type="ECO:0008006" key="3">
    <source>
        <dbReference type="Google" id="ProtNLM"/>
    </source>
</evidence>
<protein>
    <recommendedName>
        <fullName evidence="3">F-box domain-containing protein</fullName>
    </recommendedName>
</protein>
<dbReference type="Gene3D" id="3.80.10.10">
    <property type="entry name" value="Ribonuclease Inhibitor"/>
    <property type="match status" value="1"/>
</dbReference>
<dbReference type="SUPFAM" id="SSF52047">
    <property type="entry name" value="RNI-like"/>
    <property type="match status" value="1"/>
</dbReference>
<dbReference type="InterPro" id="IPR032675">
    <property type="entry name" value="LRR_dom_sf"/>
</dbReference>
<dbReference type="OrthoDB" id="3270220at2759"/>
<proteinExistence type="predicted"/>
<evidence type="ECO:0000313" key="2">
    <source>
        <dbReference type="Proteomes" id="UP000053263"/>
    </source>
</evidence>
<keyword evidence="2" id="KW-1185">Reference proteome</keyword>
<dbReference type="AlphaFoldDB" id="A0A0C9T3J1"/>
<dbReference type="EMBL" id="KN832573">
    <property type="protein sequence ID" value="KII83874.1"/>
    <property type="molecule type" value="Genomic_DNA"/>
</dbReference>
<evidence type="ECO:0000313" key="1">
    <source>
        <dbReference type="EMBL" id="KII83874.1"/>
    </source>
</evidence>
<reference evidence="1 2" key="1">
    <citation type="submission" date="2014-06" db="EMBL/GenBank/DDBJ databases">
        <title>Evolutionary Origins and Diversification of the Mycorrhizal Mutualists.</title>
        <authorList>
            <consortium name="DOE Joint Genome Institute"/>
            <consortium name="Mycorrhizal Genomics Consortium"/>
            <person name="Kohler A."/>
            <person name="Kuo A."/>
            <person name="Nagy L.G."/>
            <person name="Floudas D."/>
            <person name="Copeland A."/>
            <person name="Barry K.W."/>
            <person name="Cichocki N."/>
            <person name="Veneault-Fourrey C."/>
            <person name="LaButti K."/>
            <person name="Lindquist E.A."/>
            <person name="Lipzen A."/>
            <person name="Lundell T."/>
            <person name="Morin E."/>
            <person name="Murat C."/>
            <person name="Riley R."/>
            <person name="Ohm R."/>
            <person name="Sun H."/>
            <person name="Tunlid A."/>
            <person name="Henrissat B."/>
            <person name="Grigoriev I.V."/>
            <person name="Hibbett D.S."/>
            <person name="Martin F."/>
        </authorList>
    </citation>
    <scope>NUCLEOTIDE SEQUENCE [LARGE SCALE GENOMIC DNA]</scope>
    <source>
        <strain evidence="1 2">FD-325 SS-3</strain>
    </source>
</reference>
<dbReference type="Proteomes" id="UP000053263">
    <property type="component" value="Unassembled WGS sequence"/>
</dbReference>
<organism evidence="1 2">
    <name type="scientific">Plicaturopsis crispa FD-325 SS-3</name>
    <dbReference type="NCBI Taxonomy" id="944288"/>
    <lineage>
        <taxon>Eukaryota</taxon>
        <taxon>Fungi</taxon>
        <taxon>Dikarya</taxon>
        <taxon>Basidiomycota</taxon>
        <taxon>Agaricomycotina</taxon>
        <taxon>Agaricomycetes</taxon>
        <taxon>Agaricomycetidae</taxon>
        <taxon>Amylocorticiales</taxon>
        <taxon>Amylocorticiaceae</taxon>
        <taxon>Plicatura</taxon>
        <taxon>Plicaturopsis crispa</taxon>
    </lineage>
</organism>